<feature type="compositionally biased region" description="Basic residues" evidence="1">
    <location>
        <begin position="30"/>
        <end position="40"/>
    </location>
</feature>
<feature type="compositionally biased region" description="Basic residues" evidence="1">
    <location>
        <begin position="208"/>
        <end position="252"/>
    </location>
</feature>
<feature type="non-terminal residue" evidence="2">
    <location>
        <position position="637"/>
    </location>
</feature>
<keyword evidence="2" id="KW-0808">Transferase</keyword>
<feature type="compositionally biased region" description="Basic and acidic residues" evidence="1">
    <location>
        <begin position="603"/>
        <end position="631"/>
    </location>
</feature>
<organism evidence="2">
    <name type="scientific">uncultured Thermoleophilia bacterium</name>
    <dbReference type="NCBI Taxonomy" id="1497501"/>
    <lineage>
        <taxon>Bacteria</taxon>
        <taxon>Bacillati</taxon>
        <taxon>Actinomycetota</taxon>
        <taxon>Thermoleophilia</taxon>
        <taxon>environmental samples</taxon>
    </lineage>
</organism>
<feature type="compositionally biased region" description="Basic and acidic residues" evidence="1">
    <location>
        <begin position="375"/>
        <end position="391"/>
    </location>
</feature>
<feature type="non-terminal residue" evidence="2">
    <location>
        <position position="1"/>
    </location>
</feature>
<feature type="compositionally biased region" description="Basic and acidic residues" evidence="1">
    <location>
        <begin position="269"/>
        <end position="283"/>
    </location>
</feature>
<evidence type="ECO:0000256" key="1">
    <source>
        <dbReference type="SAM" id="MobiDB-lite"/>
    </source>
</evidence>
<feature type="compositionally biased region" description="Basic and acidic residues" evidence="1">
    <location>
        <begin position="538"/>
        <end position="547"/>
    </location>
</feature>
<feature type="compositionally biased region" description="Basic and acidic residues" evidence="1">
    <location>
        <begin position="517"/>
        <end position="527"/>
    </location>
</feature>
<dbReference type="GO" id="GO:0008976">
    <property type="term" value="F:polyphosphate kinase activity"/>
    <property type="evidence" value="ECO:0007669"/>
    <property type="project" value="UniProtKB-EC"/>
</dbReference>
<dbReference type="EC" id="2.7.4.1" evidence="2"/>
<reference evidence="2" key="1">
    <citation type="submission" date="2020-02" db="EMBL/GenBank/DDBJ databases">
        <authorList>
            <person name="Meier V. D."/>
        </authorList>
    </citation>
    <scope>NUCLEOTIDE SEQUENCE</scope>
    <source>
        <strain evidence="2">AVDCRST_MAG79</strain>
    </source>
</reference>
<keyword evidence="2" id="KW-0418">Kinase</keyword>
<feature type="compositionally biased region" description="Basic residues" evidence="1">
    <location>
        <begin position="578"/>
        <end position="594"/>
    </location>
</feature>
<sequence>GPDPARGAGRRRPRGPDALPQPRALLARVQRARAGARRGRGPAPARASQVRRHLRQEPRRVLHGARRGADRPCRPGEHPERRAAAAPHADGDLRARPRAGGGARARAPRRAPAAARGGRHPDPAAARVHRRGAAPAVGDVPGSDLPGADAPRGRAGAPVPVHLEPLPLARRPRRRPAHGRAAVRPRQGAGGAAALPVGRAWPPLRGPRGPHRRQPRRAVPRHGVRGARHLPRHARRRLRHLGRGGRPARGRRAAALAPAIRRRRACRGRGGDVRGDAPDDRGRPARRRRPGLSGAAAARPRRPLPDLEPRPTRPAVPPVVAAHPAAAPLGRGRARRRLRGHPRGRHPGPPSLRRLLDVRGAVRRAGRRRPRRARHQADALPHERRLADRAGAHAGRRAGQAGRRHGRGDGALRRGEEHPLGAVAGARRCPRRARARGDQDALQARARDPPRGERDAALRPYRDRELPPVHGTAVHGPRPVHVSGGRHRRRLGPVQPPDRLRAAAELPAAVRRPGRPSRPDRPRDPPGRRRARRRQPVARRDEAERAGRPTGHRGAVPRLPGGRPGRPDHPRHLLPAPGRRRRVREHPRRVRPRPLPRAQPHLPLRDPLEDDDLHRLGRHDAAQPERSDRGRDARRRP</sequence>
<feature type="compositionally biased region" description="Basic residues" evidence="1">
    <location>
        <begin position="332"/>
        <end position="346"/>
    </location>
</feature>
<feature type="compositionally biased region" description="Low complexity" evidence="1">
    <location>
        <begin position="318"/>
        <end position="331"/>
    </location>
</feature>
<feature type="compositionally biased region" description="Basic and acidic residues" evidence="1">
    <location>
        <begin position="407"/>
        <end position="419"/>
    </location>
</feature>
<feature type="compositionally biased region" description="Basic residues" evidence="1">
    <location>
        <begin position="170"/>
        <end position="183"/>
    </location>
</feature>
<dbReference type="EMBL" id="CADCWC010000078">
    <property type="protein sequence ID" value="CAA9524685.1"/>
    <property type="molecule type" value="Genomic_DNA"/>
</dbReference>
<proteinExistence type="predicted"/>
<gene>
    <name evidence="2" type="ORF">AVDCRST_MAG79-409</name>
</gene>
<feature type="compositionally biased region" description="Basic and acidic residues" evidence="1">
    <location>
        <begin position="435"/>
        <end position="467"/>
    </location>
</feature>
<feature type="compositionally biased region" description="Low complexity" evidence="1">
    <location>
        <begin position="16"/>
        <end position="29"/>
    </location>
</feature>
<feature type="compositionally biased region" description="Basic residues" evidence="1">
    <location>
        <begin position="361"/>
        <end position="374"/>
    </location>
</feature>
<feature type="compositionally biased region" description="Basic and acidic residues" evidence="1">
    <location>
        <begin position="67"/>
        <end position="95"/>
    </location>
</feature>
<evidence type="ECO:0000313" key="2">
    <source>
        <dbReference type="EMBL" id="CAA9524685.1"/>
    </source>
</evidence>
<feature type="compositionally biased region" description="Low complexity" evidence="1">
    <location>
        <begin position="146"/>
        <end position="169"/>
    </location>
</feature>
<feature type="region of interest" description="Disordered" evidence="1">
    <location>
        <begin position="1"/>
        <end position="637"/>
    </location>
</feature>
<protein>
    <submittedName>
        <fullName evidence="2">Polyphosphate kinase</fullName>
        <ecNumber evidence="2">2.7.4.1</ecNumber>
    </submittedName>
</protein>
<accession>A0A6J4TIW5</accession>
<feature type="compositionally biased region" description="Basic residues" evidence="1">
    <location>
        <begin position="528"/>
        <end position="537"/>
    </location>
</feature>
<name>A0A6J4TIW5_9ACTN</name>
<dbReference type="AlphaFoldDB" id="A0A6J4TIW5"/>